<dbReference type="EMBL" id="ABCP01000025">
    <property type="protein sequence ID" value="EDM46958.1"/>
    <property type="molecule type" value="Genomic_DNA"/>
</dbReference>
<dbReference type="STRING" id="443152.MDG893_15992"/>
<evidence type="ECO:0000313" key="3">
    <source>
        <dbReference type="Proteomes" id="UP000005856"/>
    </source>
</evidence>
<keyword evidence="1" id="KW-0812">Transmembrane</keyword>
<evidence type="ECO:0000313" key="2">
    <source>
        <dbReference type="EMBL" id="EDM46958.1"/>
    </source>
</evidence>
<feature type="transmembrane region" description="Helical" evidence="1">
    <location>
        <begin position="125"/>
        <end position="144"/>
    </location>
</feature>
<dbReference type="eggNOG" id="ENOG50345UB">
    <property type="taxonomic scope" value="Bacteria"/>
</dbReference>
<accession>A6F2L3</accession>
<keyword evidence="3" id="KW-1185">Reference proteome</keyword>
<keyword evidence="1" id="KW-1133">Transmembrane helix</keyword>
<keyword evidence="1" id="KW-0472">Membrane</keyword>
<gene>
    <name evidence="2" type="ORF">MDG893_15992</name>
</gene>
<proteinExistence type="predicted"/>
<organism evidence="2 3">
    <name type="scientific">Marinobacter algicola DG893</name>
    <dbReference type="NCBI Taxonomy" id="443152"/>
    <lineage>
        <taxon>Bacteria</taxon>
        <taxon>Pseudomonadati</taxon>
        <taxon>Pseudomonadota</taxon>
        <taxon>Gammaproteobacteria</taxon>
        <taxon>Pseudomonadales</taxon>
        <taxon>Marinobacteraceae</taxon>
        <taxon>Marinobacter</taxon>
    </lineage>
</organism>
<dbReference type="AlphaFoldDB" id="A6F2L3"/>
<sequence>MQALFEQGFNREEIFERFIGRDLPEKRVASLVASLKDDTLCQLYSGRNNFLISVMFVHSIAAAFIGYIAGSDMEGQAPLWLAGIAALIPLLFMFGFYKYNLGAYLAFVFLSLTQMPRSFEGFNDAPVVVASGLLITIGTVVLVWHVKSKLYPYFGVFGAKQQGGRFDFSS</sequence>
<name>A6F2L3_9GAMM</name>
<reference evidence="2 3" key="1">
    <citation type="submission" date="2007-06" db="EMBL/GenBank/DDBJ databases">
        <authorList>
            <person name="Green D."/>
            <person name="Ferriera S."/>
            <person name="Johnson J."/>
            <person name="Kravitz S."/>
            <person name="Beeson K."/>
            <person name="Sutton G."/>
            <person name="Rogers Y.-H."/>
            <person name="Friedman R."/>
            <person name="Frazier M."/>
            <person name="Venter J.C."/>
        </authorList>
    </citation>
    <scope>NUCLEOTIDE SEQUENCE [LARGE SCALE GENOMIC DNA]</scope>
    <source>
        <strain evidence="2 3">DG893</strain>
    </source>
</reference>
<protein>
    <submittedName>
        <fullName evidence="2">Uncharacterized protein</fullName>
    </submittedName>
</protein>
<comment type="caution">
    <text evidence="2">The sequence shown here is derived from an EMBL/GenBank/DDBJ whole genome shotgun (WGS) entry which is preliminary data.</text>
</comment>
<feature type="transmembrane region" description="Helical" evidence="1">
    <location>
        <begin position="50"/>
        <end position="69"/>
    </location>
</feature>
<evidence type="ECO:0000256" key="1">
    <source>
        <dbReference type="SAM" id="Phobius"/>
    </source>
</evidence>
<feature type="transmembrane region" description="Helical" evidence="1">
    <location>
        <begin position="75"/>
        <end position="94"/>
    </location>
</feature>
<dbReference type="Proteomes" id="UP000005856">
    <property type="component" value="Unassembled WGS sequence"/>
</dbReference>